<sequence>MTPQASRTATPMFEIVDPGLQTTVQDHPGRLGRQALGFFPSGPVDHLAFRAANLLVGNRLGAAALEIPLGRFQANVLHAGTVAVTGPEAAVTVNGEPVPQWESVAVREGDVIASGVVRGPGYRLYLAAAGGIEVRDAFGSRSTHLVAGIGGLDGRALERADVLDVNVGAEPGRPRRLPVSLRPTYTRSWEVEVIRGPHADPDFLTADDMAHFLTATWRCDLNSDRVAVRLNPHRFRWARETGDVAGGHPSNVLDNSYPLGGILAYGDVLTILGPESNSSGGFAVIATVAQAALWKVGQFRPGKDTVVFREIDLDQAAALHDHVARVLDPRHVDRT</sequence>
<keyword evidence="2" id="KW-0378">Hydrolase</keyword>
<accession>A0A6M6JQU2</accession>
<evidence type="ECO:0000313" key="5">
    <source>
        <dbReference type="EMBL" id="QJY49367.1"/>
    </source>
</evidence>
<name>A0A6M6JQU2_9PSEU</name>
<gene>
    <name evidence="5" type="ORF">HOP40_29420</name>
</gene>
<dbReference type="AlphaFoldDB" id="A0A6M6JQU2"/>
<evidence type="ECO:0000256" key="2">
    <source>
        <dbReference type="ARBA" id="ARBA00022801"/>
    </source>
</evidence>
<keyword evidence="3" id="KW-0067">ATP-binding</keyword>
<dbReference type="KEGG" id="pbro:HOP40_29420"/>
<dbReference type="SUPFAM" id="SSF50891">
    <property type="entry name" value="Cyclophilin-like"/>
    <property type="match status" value="1"/>
</dbReference>
<evidence type="ECO:0000313" key="6">
    <source>
        <dbReference type="Proteomes" id="UP000505377"/>
    </source>
</evidence>
<dbReference type="GO" id="GO:0016787">
    <property type="term" value="F:hydrolase activity"/>
    <property type="evidence" value="ECO:0007669"/>
    <property type="project" value="UniProtKB-KW"/>
</dbReference>
<dbReference type="SMART" id="SM00797">
    <property type="entry name" value="AHS2"/>
    <property type="match status" value="1"/>
</dbReference>
<dbReference type="InterPro" id="IPR052708">
    <property type="entry name" value="PxpC"/>
</dbReference>
<dbReference type="RefSeq" id="WP_172164954.1">
    <property type="nucleotide sequence ID" value="NZ_CP053564.1"/>
</dbReference>
<keyword evidence="6" id="KW-1185">Reference proteome</keyword>
<dbReference type="GO" id="GO:0016829">
    <property type="term" value="F:lyase activity"/>
    <property type="evidence" value="ECO:0007669"/>
    <property type="project" value="UniProtKB-KW"/>
</dbReference>
<evidence type="ECO:0000259" key="4">
    <source>
        <dbReference type="SMART" id="SM00797"/>
    </source>
</evidence>
<dbReference type="Proteomes" id="UP000505377">
    <property type="component" value="Chromosome"/>
</dbReference>
<dbReference type="InterPro" id="IPR003778">
    <property type="entry name" value="CT_A_B"/>
</dbReference>
<reference evidence="5 6" key="1">
    <citation type="submission" date="2020-05" db="EMBL/GenBank/DDBJ databases">
        <authorList>
            <person name="Mo P."/>
        </authorList>
    </citation>
    <scope>NUCLEOTIDE SEQUENCE [LARGE SCALE GENOMIC DNA]</scope>
    <source>
        <strain evidence="5 6">Gen01</strain>
    </source>
</reference>
<feature type="domain" description="Carboxyltransferase" evidence="4">
    <location>
        <begin position="35"/>
        <end position="326"/>
    </location>
</feature>
<evidence type="ECO:0000256" key="1">
    <source>
        <dbReference type="ARBA" id="ARBA00022741"/>
    </source>
</evidence>
<evidence type="ECO:0000256" key="3">
    <source>
        <dbReference type="ARBA" id="ARBA00022840"/>
    </source>
</evidence>
<organism evidence="5 6">
    <name type="scientific">Pseudonocardia broussonetiae</name>
    <dbReference type="NCBI Taxonomy" id="2736640"/>
    <lineage>
        <taxon>Bacteria</taxon>
        <taxon>Bacillati</taxon>
        <taxon>Actinomycetota</taxon>
        <taxon>Actinomycetes</taxon>
        <taxon>Pseudonocardiales</taxon>
        <taxon>Pseudonocardiaceae</taxon>
        <taxon>Pseudonocardia</taxon>
    </lineage>
</organism>
<keyword evidence="5" id="KW-0456">Lyase</keyword>
<keyword evidence="1" id="KW-0547">Nucleotide-binding</keyword>
<protein>
    <submittedName>
        <fullName evidence="5">Urea amidolyase</fullName>
    </submittedName>
</protein>
<dbReference type="Pfam" id="PF02626">
    <property type="entry name" value="CT_A_B"/>
    <property type="match status" value="1"/>
</dbReference>
<dbReference type="Gene3D" id="2.40.100.10">
    <property type="entry name" value="Cyclophilin-like"/>
    <property type="match status" value="1"/>
</dbReference>
<dbReference type="GO" id="GO:0005524">
    <property type="term" value="F:ATP binding"/>
    <property type="evidence" value="ECO:0007669"/>
    <property type="project" value="UniProtKB-KW"/>
</dbReference>
<dbReference type="PANTHER" id="PTHR43309:SF3">
    <property type="entry name" value="5-OXOPROLINASE SUBUNIT C"/>
    <property type="match status" value="1"/>
</dbReference>
<dbReference type="EMBL" id="CP053564">
    <property type="protein sequence ID" value="QJY49367.1"/>
    <property type="molecule type" value="Genomic_DNA"/>
</dbReference>
<dbReference type="PANTHER" id="PTHR43309">
    <property type="entry name" value="5-OXOPROLINASE SUBUNIT C"/>
    <property type="match status" value="1"/>
</dbReference>
<dbReference type="InterPro" id="IPR029000">
    <property type="entry name" value="Cyclophilin-like_dom_sf"/>
</dbReference>
<proteinExistence type="predicted"/>